<dbReference type="KEGG" id="rxy:Rxyl_2020"/>
<dbReference type="STRING" id="266117.Rxyl_2020"/>
<dbReference type="RefSeq" id="WP_011564982.1">
    <property type="nucleotide sequence ID" value="NC_008148.1"/>
</dbReference>
<dbReference type="AlphaFoldDB" id="Q1AUG1"/>
<reference evidence="3 4" key="1">
    <citation type="submission" date="2006-06" db="EMBL/GenBank/DDBJ databases">
        <title>Complete sequence of Rubrobacter xylanophilus DSM 9941.</title>
        <authorList>
            <consortium name="US DOE Joint Genome Institute"/>
            <person name="Copeland A."/>
            <person name="Lucas S."/>
            <person name="Lapidus A."/>
            <person name="Barry K."/>
            <person name="Detter J.C."/>
            <person name="Glavina del Rio T."/>
            <person name="Hammon N."/>
            <person name="Israni S."/>
            <person name="Dalin E."/>
            <person name="Tice H."/>
            <person name="Pitluck S."/>
            <person name="Munk A.C."/>
            <person name="Brettin T."/>
            <person name="Bruce D."/>
            <person name="Han C."/>
            <person name="Tapia R."/>
            <person name="Gilna P."/>
            <person name="Schmutz J."/>
            <person name="Larimer F."/>
            <person name="Land M."/>
            <person name="Hauser L."/>
            <person name="Kyrpides N."/>
            <person name="Lykidis A."/>
            <person name="da Costa M.S."/>
            <person name="Rainey F.A."/>
            <person name="Empadinhas N."/>
            <person name="Jolivet E."/>
            <person name="Battista J.R."/>
            <person name="Richardson P."/>
        </authorList>
    </citation>
    <scope>NUCLEOTIDE SEQUENCE [LARGE SCALE GENOMIC DNA]</scope>
    <source>
        <strain evidence="4">DSM 9941 / NBRC 16129 / PRD-1</strain>
    </source>
</reference>
<feature type="transmembrane region" description="Helical" evidence="1">
    <location>
        <begin position="16"/>
        <end position="37"/>
    </location>
</feature>
<keyword evidence="1" id="KW-0812">Transmembrane</keyword>
<gene>
    <name evidence="3" type="ordered locus">Rxyl_2020</name>
</gene>
<dbReference type="GO" id="GO:0004175">
    <property type="term" value="F:endopeptidase activity"/>
    <property type="evidence" value="ECO:0007669"/>
    <property type="project" value="UniProtKB-ARBA"/>
</dbReference>
<evidence type="ECO:0000259" key="2">
    <source>
        <dbReference type="Pfam" id="PF02517"/>
    </source>
</evidence>
<dbReference type="InterPro" id="IPR003675">
    <property type="entry name" value="Rce1/LyrA-like_dom"/>
</dbReference>
<keyword evidence="1" id="KW-1133">Transmembrane helix</keyword>
<dbReference type="eggNOG" id="COG1266">
    <property type="taxonomic scope" value="Bacteria"/>
</dbReference>
<proteinExistence type="predicted"/>
<feature type="transmembrane region" description="Helical" evidence="1">
    <location>
        <begin position="214"/>
        <end position="234"/>
    </location>
</feature>
<feature type="transmembrane region" description="Helical" evidence="1">
    <location>
        <begin position="190"/>
        <end position="207"/>
    </location>
</feature>
<name>Q1AUG1_RUBXD</name>
<dbReference type="GO" id="GO:0080120">
    <property type="term" value="P:CAAX-box protein maturation"/>
    <property type="evidence" value="ECO:0007669"/>
    <property type="project" value="UniProtKB-ARBA"/>
</dbReference>
<dbReference type="Proteomes" id="UP000006637">
    <property type="component" value="Chromosome"/>
</dbReference>
<feature type="transmembrane region" description="Helical" evidence="1">
    <location>
        <begin position="71"/>
        <end position="91"/>
    </location>
</feature>
<evidence type="ECO:0000313" key="4">
    <source>
        <dbReference type="Proteomes" id="UP000006637"/>
    </source>
</evidence>
<accession>Q1AUG1</accession>
<organism evidence="3 4">
    <name type="scientific">Rubrobacter xylanophilus (strain DSM 9941 / JCM 11954 / NBRC 16129 / PRD-1)</name>
    <dbReference type="NCBI Taxonomy" id="266117"/>
    <lineage>
        <taxon>Bacteria</taxon>
        <taxon>Bacillati</taxon>
        <taxon>Actinomycetota</taxon>
        <taxon>Rubrobacteria</taxon>
        <taxon>Rubrobacterales</taxon>
        <taxon>Rubrobacteraceae</taxon>
        <taxon>Rubrobacter</taxon>
    </lineage>
</organism>
<feature type="transmembrane region" description="Helical" evidence="1">
    <location>
        <begin position="240"/>
        <end position="261"/>
    </location>
</feature>
<feature type="transmembrane region" description="Helical" evidence="1">
    <location>
        <begin position="161"/>
        <end position="184"/>
    </location>
</feature>
<keyword evidence="4" id="KW-1185">Reference proteome</keyword>
<dbReference type="EMBL" id="CP000386">
    <property type="protein sequence ID" value="ABG04967.1"/>
    <property type="molecule type" value="Genomic_DNA"/>
</dbReference>
<protein>
    <submittedName>
        <fullName evidence="3">Abortive infection protein</fullName>
    </submittedName>
</protein>
<dbReference type="HOGENOM" id="CLU_1030083_0_0_11"/>
<evidence type="ECO:0000313" key="3">
    <source>
        <dbReference type="EMBL" id="ABG04967.1"/>
    </source>
</evidence>
<feature type="transmembrane region" description="Helical" evidence="1">
    <location>
        <begin position="103"/>
        <end position="125"/>
    </location>
</feature>
<feature type="transmembrane region" description="Helical" evidence="1">
    <location>
        <begin position="131"/>
        <end position="149"/>
    </location>
</feature>
<keyword evidence="1" id="KW-0472">Membrane</keyword>
<dbReference type="Pfam" id="PF02517">
    <property type="entry name" value="Rce1-like"/>
    <property type="match status" value="1"/>
</dbReference>
<feature type="domain" description="CAAX prenyl protease 2/Lysostaphin resistance protein A-like" evidence="2">
    <location>
        <begin position="131"/>
        <end position="225"/>
    </location>
</feature>
<dbReference type="OrthoDB" id="2222521at2"/>
<evidence type="ECO:0000256" key="1">
    <source>
        <dbReference type="SAM" id="Phobius"/>
    </source>
</evidence>
<sequence>MPGSAAARSLALRHPFLFSGALTLLLLGFAGLGRVFYPQQPVGDLRRLPAAEFRPPTQLERALEAVRSPEGFYWVLALALAAALLSGLGWWREAGLRAPRRGGLVHLWLPLLAAGVALSGGVLPPEGSGELAALLISSGLPVAGEELVFRGLLWRALEERGPLVAAAVTSLLAGALSYAVSATGGPTPEARYIAAFTLCGGLLYAGLRRRTGSLWPPLAGHLAVSLATGVAVLGSGAYQLLLYLGTLGFAAYGLALVLLPARAGGRRPVL</sequence>